<comment type="subcellular location">
    <subcellularLocation>
        <location evidence="1">Cell membrane</location>
        <topology evidence="1">Multi-pass membrane protein</topology>
    </subcellularLocation>
</comment>
<evidence type="ECO:0000256" key="5">
    <source>
        <dbReference type="ARBA" id="ARBA00022777"/>
    </source>
</evidence>
<dbReference type="PANTHER" id="PTHR24421">
    <property type="entry name" value="NITRATE/NITRITE SENSOR PROTEIN NARX-RELATED"/>
    <property type="match status" value="1"/>
</dbReference>
<comment type="caution">
    <text evidence="11">The sequence shown here is derived from an EMBL/GenBank/DDBJ whole genome shotgun (WGS) entry which is preliminary data.</text>
</comment>
<keyword evidence="12" id="KW-1185">Reference proteome</keyword>
<accession>A0A2S6GBP9</accession>
<feature type="transmembrane region" description="Helical" evidence="9">
    <location>
        <begin position="12"/>
        <end position="37"/>
    </location>
</feature>
<keyword evidence="6 9" id="KW-1133">Transmembrane helix</keyword>
<dbReference type="SUPFAM" id="SSF50156">
    <property type="entry name" value="PDZ domain-like"/>
    <property type="match status" value="1"/>
</dbReference>
<organism evidence="11 12">
    <name type="scientific">Actinokineospora auranticolor</name>
    <dbReference type="NCBI Taxonomy" id="155976"/>
    <lineage>
        <taxon>Bacteria</taxon>
        <taxon>Bacillati</taxon>
        <taxon>Actinomycetota</taxon>
        <taxon>Actinomycetes</taxon>
        <taxon>Pseudonocardiales</taxon>
        <taxon>Pseudonocardiaceae</taxon>
        <taxon>Actinokineospora</taxon>
    </lineage>
</organism>
<evidence type="ECO:0000313" key="11">
    <source>
        <dbReference type="EMBL" id="PPK61606.1"/>
    </source>
</evidence>
<keyword evidence="8 9" id="KW-0472">Membrane</keyword>
<feature type="transmembrane region" description="Helical" evidence="9">
    <location>
        <begin position="132"/>
        <end position="150"/>
    </location>
</feature>
<keyword evidence="7" id="KW-0902">Two-component regulatory system</keyword>
<feature type="transmembrane region" description="Helical" evidence="9">
    <location>
        <begin position="228"/>
        <end position="251"/>
    </location>
</feature>
<evidence type="ECO:0000259" key="10">
    <source>
        <dbReference type="SMART" id="SM00387"/>
    </source>
</evidence>
<keyword evidence="2" id="KW-1003">Cell membrane</keyword>
<feature type="transmembrane region" description="Helical" evidence="9">
    <location>
        <begin position="294"/>
        <end position="315"/>
    </location>
</feature>
<feature type="transmembrane region" description="Helical" evidence="9">
    <location>
        <begin position="162"/>
        <end position="183"/>
    </location>
</feature>
<dbReference type="GO" id="GO:0005886">
    <property type="term" value="C:plasma membrane"/>
    <property type="evidence" value="ECO:0007669"/>
    <property type="project" value="UniProtKB-SubCell"/>
</dbReference>
<dbReference type="InterPro" id="IPR003594">
    <property type="entry name" value="HATPase_dom"/>
</dbReference>
<gene>
    <name evidence="11" type="ORF">CLV40_14037</name>
</gene>
<reference evidence="11 12" key="1">
    <citation type="submission" date="2018-02" db="EMBL/GenBank/DDBJ databases">
        <title>Genomic Encyclopedia of Archaeal and Bacterial Type Strains, Phase II (KMG-II): from individual species to whole genera.</title>
        <authorList>
            <person name="Goeker M."/>
        </authorList>
    </citation>
    <scope>NUCLEOTIDE SEQUENCE [LARGE SCALE GENOMIC DNA]</scope>
    <source>
        <strain evidence="11 12">YU 961-1</strain>
    </source>
</reference>
<evidence type="ECO:0000256" key="4">
    <source>
        <dbReference type="ARBA" id="ARBA00022692"/>
    </source>
</evidence>
<dbReference type="Pfam" id="PF07730">
    <property type="entry name" value="HisKA_3"/>
    <property type="match status" value="1"/>
</dbReference>
<sequence>MVSGGSAGARRVSAAYLALSLALLGVAGWCLLARALAPGDGAVVNLGARVGGEEARGIVVVAVDQPGPLRVGDQVVAIGGVPMADRLASGPPGGAAVAAGDHLAYRVLRDGALVDVDVTARAYPLFDKLAEGWPTLLVVALLVVAAAAVFQFRPGEPAARAGVVTAGLSAVTAIGPSLFPLQVLDLVAGGMFWRWLAGEVAFALLWASVLHFALAFPARWPVRRYRTWVALAYLGAPVLYGVTSVGALVVFDSPLAVLEVVGAPAVPPALLYPVAVLAVAVARYSTEPESRRQVLPPAVALGVASVAHLALWAVPTNITGAPLLPERYHPFAFIAVPFALLLVVLRHRLIDVEVALSRSLVYGGLSAAVMITYIAVVAGLALLFPPIDQVWQQAIAAAGVAAVVHPLRGWLQGRVNERFFGHADDPYHLVSTLAGRLADARTPGSMLPDVVETVAAALRLRYVAIEVETGGLPEIAASTGRPGGHTTALPLVFRGERIGRLVVVSRSAPRRRDRVALAEVARHAGAAVYTTRLTLDLRRSRDRLVRAREEERRRLLHELHDGVGPTLAAIALGLDASLRGVDQGSPTGVLLGRLRDELQGAITEIRRLAHGLRPPVLDQLGLVPAVREYAGALASRTARGAEPGVTITLEAPSALPGLPASVDVAAYRIICEALTNVTRHAHARWCAVKLWVDDDLHIEVVDDGVGLPCPASGGVGLASMRERAVELGGDCLVADRDRGGTRVLATLPLPKATG</sequence>
<feature type="transmembrane region" description="Helical" evidence="9">
    <location>
        <begin position="359"/>
        <end position="384"/>
    </location>
</feature>
<feature type="transmembrane region" description="Helical" evidence="9">
    <location>
        <begin position="327"/>
        <end position="347"/>
    </location>
</feature>
<dbReference type="CDD" id="cd16917">
    <property type="entry name" value="HATPase_UhpB-NarQ-NarX-like"/>
    <property type="match status" value="1"/>
</dbReference>
<dbReference type="GO" id="GO:0000155">
    <property type="term" value="F:phosphorelay sensor kinase activity"/>
    <property type="evidence" value="ECO:0007669"/>
    <property type="project" value="InterPro"/>
</dbReference>
<proteinExistence type="predicted"/>
<dbReference type="InterPro" id="IPR011712">
    <property type="entry name" value="Sig_transdc_His_kin_sub3_dim/P"/>
</dbReference>
<evidence type="ECO:0000256" key="2">
    <source>
        <dbReference type="ARBA" id="ARBA00022475"/>
    </source>
</evidence>
<dbReference type="Proteomes" id="UP000239203">
    <property type="component" value="Unassembled WGS sequence"/>
</dbReference>
<evidence type="ECO:0000256" key="7">
    <source>
        <dbReference type="ARBA" id="ARBA00023012"/>
    </source>
</evidence>
<dbReference type="InterPro" id="IPR036890">
    <property type="entry name" value="HATPase_C_sf"/>
</dbReference>
<dbReference type="EMBL" id="PTIX01000040">
    <property type="protein sequence ID" value="PPK61606.1"/>
    <property type="molecule type" value="Genomic_DNA"/>
</dbReference>
<protein>
    <submittedName>
        <fullName evidence="11">Histidine kinase/DNA gyrase B/HSP90-like ATPase</fullName>
    </submittedName>
</protein>
<feature type="transmembrane region" description="Helical" evidence="9">
    <location>
        <begin position="263"/>
        <end position="282"/>
    </location>
</feature>
<evidence type="ECO:0000313" key="12">
    <source>
        <dbReference type="Proteomes" id="UP000239203"/>
    </source>
</evidence>
<keyword evidence="3" id="KW-0808">Transferase</keyword>
<dbReference type="InterPro" id="IPR036034">
    <property type="entry name" value="PDZ_sf"/>
</dbReference>
<keyword evidence="5 11" id="KW-0418">Kinase</keyword>
<dbReference type="SMART" id="SM00387">
    <property type="entry name" value="HATPase_c"/>
    <property type="match status" value="1"/>
</dbReference>
<keyword evidence="4 9" id="KW-0812">Transmembrane</keyword>
<dbReference type="AlphaFoldDB" id="A0A2S6GBP9"/>
<evidence type="ECO:0000256" key="9">
    <source>
        <dbReference type="SAM" id="Phobius"/>
    </source>
</evidence>
<dbReference type="Gene3D" id="1.20.5.1930">
    <property type="match status" value="1"/>
</dbReference>
<dbReference type="InterPro" id="IPR050482">
    <property type="entry name" value="Sensor_HK_TwoCompSys"/>
</dbReference>
<dbReference type="PANTHER" id="PTHR24421:SF37">
    <property type="entry name" value="SENSOR HISTIDINE KINASE NARS"/>
    <property type="match status" value="1"/>
</dbReference>
<name>A0A2S6GBP9_9PSEU</name>
<feature type="transmembrane region" description="Helical" evidence="9">
    <location>
        <begin position="195"/>
        <end position="216"/>
    </location>
</feature>
<evidence type="ECO:0000256" key="3">
    <source>
        <dbReference type="ARBA" id="ARBA00022679"/>
    </source>
</evidence>
<feature type="domain" description="Histidine kinase/HSP90-like ATPase" evidence="10">
    <location>
        <begin position="661"/>
        <end position="751"/>
    </location>
</feature>
<dbReference type="SUPFAM" id="SSF55874">
    <property type="entry name" value="ATPase domain of HSP90 chaperone/DNA topoisomerase II/histidine kinase"/>
    <property type="match status" value="1"/>
</dbReference>
<dbReference type="Gene3D" id="3.30.565.10">
    <property type="entry name" value="Histidine kinase-like ATPase, C-terminal domain"/>
    <property type="match status" value="1"/>
</dbReference>
<dbReference type="GO" id="GO:0046983">
    <property type="term" value="F:protein dimerization activity"/>
    <property type="evidence" value="ECO:0007669"/>
    <property type="project" value="InterPro"/>
</dbReference>
<evidence type="ECO:0000256" key="1">
    <source>
        <dbReference type="ARBA" id="ARBA00004651"/>
    </source>
</evidence>
<dbReference type="Pfam" id="PF02518">
    <property type="entry name" value="HATPase_c"/>
    <property type="match status" value="1"/>
</dbReference>
<evidence type="ECO:0000256" key="8">
    <source>
        <dbReference type="ARBA" id="ARBA00023136"/>
    </source>
</evidence>
<evidence type="ECO:0000256" key="6">
    <source>
        <dbReference type="ARBA" id="ARBA00022989"/>
    </source>
</evidence>